<dbReference type="InterPro" id="IPR013103">
    <property type="entry name" value="RVT_2"/>
</dbReference>
<accession>A0ABD1W021</accession>
<dbReference type="Proteomes" id="UP001604336">
    <property type="component" value="Unassembled WGS sequence"/>
</dbReference>
<keyword evidence="4" id="KW-1185">Reference proteome</keyword>
<feature type="compositionally biased region" description="Low complexity" evidence="1">
    <location>
        <begin position="1"/>
        <end position="21"/>
    </location>
</feature>
<proteinExistence type="predicted"/>
<organism evidence="3 4">
    <name type="scientific">Abeliophyllum distichum</name>
    <dbReference type="NCBI Taxonomy" id="126358"/>
    <lineage>
        <taxon>Eukaryota</taxon>
        <taxon>Viridiplantae</taxon>
        <taxon>Streptophyta</taxon>
        <taxon>Embryophyta</taxon>
        <taxon>Tracheophyta</taxon>
        <taxon>Spermatophyta</taxon>
        <taxon>Magnoliopsida</taxon>
        <taxon>eudicotyledons</taxon>
        <taxon>Gunneridae</taxon>
        <taxon>Pentapetalae</taxon>
        <taxon>asterids</taxon>
        <taxon>lamiids</taxon>
        <taxon>Lamiales</taxon>
        <taxon>Oleaceae</taxon>
        <taxon>Forsythieae</taxon>
        <taxon>Abeliophyllum</taxon>
    </lineage>
</organism>
<reference evidence="4" key="1">
    <citation type="submission" date="2024-07" db="EMBL/GenBank/DDBJ databases">
        <title>Two chromosome-level genome assemblies of Korean endemic species Abeliophyllum distichum and Forsythia ovata (Oleaceae).</title>
        <authorList>
            <person name="Jang H."/>
        </authorList>
    </citation>
    <scope>NUCLEOTIDE SEQUENCE [LARGE SCALE GENOMIC DNA]</scope>
</reference>
<name>A0ABD1W021_9LAMI</name>
<gene>
    <name evidence="3" type="ORF">Adt_03819</name>
</gene>
<feature type="domain" description="Reverse transcriptase Ty1/copia-type" evidence="2">
    <location>
        <begin position="75"/>
        <end position="159"/>
    </location>
</feature>
<sequence length="161" mass="18301">MEHPASSSDVSAPAPGSSDAPNTNNEQNMRKQPPSWIQKAHPLDNILSDSGDDMMIRRKLANELRNVCYTLQIEPKNINKGYAQLEGVDFDETFAHVARIESIRLLLYVACQMRFKLHQMDVKSAFLNGILNEEVYVEQPKRFVDPYSPGHVFRLKKALTD</sequence>
<feature type="region of interest" description="Disordered" evidence="1">
    <location>
        <begin position="1"/>
        <end position="39"/>
    </location>
</feature>
<dbReference type="AlphaFoldDB" id="A0ABD1W021"/>
<protein>
    <submittedName>
        <fullName evidence="3">Cysteine-rich RLK (RECEPTOR-like protein kinase) 8</fullName>
    </submittedName>
</protein>
<evidence type="ECO:0000313" key="4">
    <source>
        <dbReference type="Proteomes" id="UP001604336"/>
    </source>
</evidence>
<evidence type="ECO:0000313" key="3">
    <source>
        <dbReference type="EMBL" id="KAL2542841.1"/>
    </source>
</evidence>
<comment type="caution">
    <text evidence="3">The sequence shown here is derived from an EMBL/GenBank/DDBJ whole genome shotgun (WGS) entry which is preliminary data.</text>
</comment>
<evidence type="ECO:0000256" key="1">
    <source>
        <dbReference type="SAM" id="MobiDB-lite"/>
    </source>
</evidence>
<evidence type="ECO:0000259" key="2">
    <source>
        <dbReference type="Pfam" id="PF07727"/>
    </source>
</evidence>
<dbReference type="Pfam" id="PF07727">
    <property type="entry name" value="RVT_2"/>
    <property type="match status" value="1"/>
</dbReference>
<dbReference type="EMBL" id="JBFOLK010000001">
    <property type="protein sequence ID" value="KAL2542841.1"/>
    <property type="molecule type" value="Genomic_DNA"/>
</dbReference>